<organism evidence="1 2">
    <name type="scientific">Epilithonimonas xixisoli</name>
    <dbReference type="NCBI Taxonomy" id="1476462"/>
    <lineage>
        <taxon>Bacteria</taxon>
        <taxon>Pseudomonadati</taxon>
        <taxon>Bacteroidota</taxon>
        <taxon>Flavobacteriia</taxon>
        <taxon>Flavobacteriales</taxon>
        <taxon>Weeksellaceae</taxon>
        <taxon>Chryseobacterium group</taxon>
        <taxon>Epilithonimonas</taxon>
    </lineage>
</organism>
<keyword evidence="2" id="KW-1185">Reference proteome</keyword>
<dbReference type="EMBL" id="SOEO01000001">
    <property type="protein sequence ID" value="TDX86467.1"/>
    <property type="molecule type" value="Genomic_DNA"/>
</dbReference>
<reference evidence="1 2" key="1">
    <citation type="submission" date="2019-03" db="EMBL/GenBank/DDBJ databases">
        <title>Genomic Encyclopedia of Type Strains, Phase III (KMG-III): the genomes of soil and plant-associated and newly described type strains.</title>
        <authorList>
            <person name="Whitman W."/>
        </authorList>
    </citation>
    <scope>NUCLEOTIDE SEQUENCE [LARGE SCALE GENOMIC DNA]</scope>
    <source>
        <strain evidence="1 2">CGMCC 1.12802</strain>
    </source>
</reference>
<dbReference type="Proteomes" id="UP000295313">
    <property type="component" value="Unassembled WGS sequence"/>
</dbReference>
<accession>A0A4R8I905</accession>
<name>A0A4R8I905_9FLAO</name>
<gene>
    <name evidence="1" type="ORF">B0I22_0594</name>
</gene>
<protein>
    <submittedName>
        <fullName evidence="1">Uncharacterized protein</fullName>
    </submittedName>
</protein>
<evidence type="ECO:0000313" key="1">
    <source>
        <dbReference type="EMBL" id="TDX86467.1"/>
    </source>
</evidence>
<comment type="caution">
    <text evidence="1">The sequence shown here is derived from an EMBL/GenBank/DDBJ whole genome shotgun (WGS) entry which is preliminary data.</text>
</comment>
<dbReference type="AlphaFoldDB" id="A0A4R8I905"/>
<sequence length="32" mass="3955">MLFYLKSKLNYVPMWLIKLFNVNLSQALKYFQ</sequence>
<evidence type="ECO:0000313" key="2">
    <source>
        <dbReference type="Proteomes" id="UP000295313"/>
    </source>
</evidence>
<proteinExistence type="predicted"/>